<dbReference type="PANTHER" id="PTHR33112">
    <property type="entry name" value="DOMAIN PROTEIN, PUTATIVE-RELATED"/>
    <property type="match status" value="1"/>
</dbReference>
<accession>A0A9X0AZR3</accession>
<dbReference type="OrthoDB" id="8300194at2759"/>
<comment type="caution">
    <text evidence="2">The sequence shown here is derived from an EMBL/GenBank/DDBJ whole genome shotgun (WGS) entry which is preliminary data.</text>
</comment>
<evidence type="ECO:0000259" key="1">
    <source>
        <dbReference type="Pfam" id="PF06985"/>
    </source>
</evidence>
<protein>
    <recommendedName>
        <fullName evidence="1">Heterokaryon incompatibility domain-containing protein</fullName>
    </recommendedName>
</protein>
<dbReference type="EMBL" id="JAPEIS010000001">
    <property type="protein sequence ID" value="KAJ8071960.1"/>
    <property type="molecule type" value="Genomic_DNA"/>
</dbReference>
<name>A0A9X0AZR3_9HELO</name>
<dbReference type="InterPro" id="IPR010730">
    <property type="entry name" value="HET"/>
</dbReference>
<sequence>MDSASSPHTTAGPAEVCSTCKNLCPTAKFTDFLHGDGTELKISGTNLHQSAERGCLLCGVLCECVKFALARENIVLPTISDSGIKLVTYPGFPIQLRVAAPKSSFYQFIALSGVGDNKDQLPQLGIFREISVQTYNPTARNLSKKWIEDCLQNHTSCNADLSLLESAEMPTRIIDTTPVEGNADIRLVKGSDIGRERYIALSHCWGKYQQVKTTSENIDSMFRGISLQMLSQTFRDAVRICRDLGIRYLWIDSLCIIQNNAMEWRRESSHMSMVYGNALLVLAASISPGDELGMIRERPYSYCHIIDFNCNGGPLSLRMQPWIFHSNTNHDYPPFYDGPLAERAWAFQERLLGRRVLLFNRNELLWECKEVWRCECGVGDNKGDSNYIYNLHHWLEANRKHAELIYRSWRVHIVPCYASRNLTQPGDRLPAISGIAETFRLELEDDYLAGLWRKDLPRGLLWINLHSHPSGLPSRYRAPSWSWAAADCVPKYEEIMNAEFCVEVSEVCCKLLGKELTGEVTDGWLTICGPLGKALVRLPAEYFEKGSSESIHLCVDEDDYHGTSFRADFLLEVRTIQIEEDGVEEEIVVRSHMERSNLQRARMSPESSFPCSKISEVSLDVWCLKICQGDMCGMKDVVLVLGKSERQKGRYERLGLGKINSEKSRRAFAANAVNTVITIV</sequence>
<evidence type="ECO:0000313" key="3">
    <source>
        <dbReference type="Proteomes" id="UP001152300"/>
    </source>
</evidence>
<evidence type="ECO:0000313" key="2">
    <source>
        <dbReference type="EMBL" id="KAJ8071960.1"/>
    </source>
</evidence>
<dbReference type="AlphaFoldDB" id="A0A9X0AZR3"/>
<reference evidence="2" key="1">
    <citation type="submission" date="2022-11" db="EMBL/GenBank/DDBJ databases">
        <title>Genome Resource of Sclerotinia nivalis Strain SnTB1, a Plant Pathogen Isolated from American Ginseng.</title>
        <authorList>
            <person name="Fan S."/>
        </authorList>
    </citation>
    <scope>NUCLEOTIDE SEQUENCE</scope>
    <source>
        <strain evidence="2">SnTB1</strain>
    </source>
</reference>
<feature type="domain" description="Heterokaryon incompatibility" evidence="1">
    <location>
        <begin position="198"/>
        <end position="349"/>
    </location>
</feature>
<dbReference type="Pfam" id="PF06985">
    <property type="entry name" value="HET"/>
    <property type="match status" value="1"/>
</dbReference>
<dbReference type="PANTHER" id="PTHR33112:SF16">
    <property type="entry name" value="HETEROKARYON INCOMPATIBILITY DOMAIN-CONTAINING PROTEIN"/>
    <property type="match status" value="1"/>
</dbReference>
<keyword evidence="3" id="KW-1185">Reference proteome</keyword>
<gene>
    <name evidence="2" type="ORF">OCU04_002263</name>
</gene>
<proteinExistence type="predicted"/>
<dbReference type="Proteomes" id="UP001152300">
    <property type="component" value="Unassembled WGS sequence"/>
</dbReference>
<organism evidence="2 3">
    <name type="scientific">Sclerotinia nivalis</name>
    <dbReference type="NCBI Taxonomy" id="352851"/>
    <lineage>
        <taxon>Eukaryota</taxon>
        <taxon>Fungi</taxon>
        <taxon>Dikarya</taxon>
        <taxon>Ascomycota</taxon>
        <taxon>Pezizomycotina</taxon>
        <taxon>Leotiomycetes</taxon>
        <taxon>Helotiales</taxon>
        <taxon>Sclerotiniaceae</taxon>
        <taxon>Sclerotinia</taxon>
    </lineage>
</organism>